<organism evidence="6 7">
    <name type="scientific">Crossiella equi</name>
    <dbReference type="NCBI Taxonomy" id="130796"/>
    <lineage>
        <taxon>Bacteria</taxon>
        <taxon>Bacillati</taxon>
        <taxon>Actinomycetota</taxon>
        <taxon>Actinomycetes</taxon>
        <taxon>Pseudonocardiales</taxon>
        <taxon>Pseudonocardiaceae</taxon>
        <taxon>Crossiella</taxon>
    </lineage>
</organism>
<dbReference type="SUPFAM" id="SSF47203">
    <property type="entry name" value="Acyl-CoA dehydrogenase C-terminal domain-like"/>
    <property type="match status" value="1"/>
</dbReference>
<dbReference type="InterPro" id="IPR042099">
    <property type="entry name" value="ANL_N_sf"/>
</dbReference>
<name>A0ABS5A4S7_9PSEU</name>
<sequence>MRMRLSSSQEELAATFASALAEGDPARTCRERRWDRLTSDVDEGGFGLDEAEAVLLTEALGGAGHPLLDCGPPRRRAAPRLRLCGYLLGLARRALDLAVRRAHERSQFGTTLAHQQAVTHPLAASHARVEAARWRLWQLATEDSEAAAFTGLVRELALATIRQALHVHGAHGLTDEAPVSACYRLLLSTEDPGLAEPVEGGDPERRRVPRAARETHHPVPSPHTVDGLWAEAVERYAQHTALRTGTGRLTYRELDQRATALARELRSQGVGRDVPVGIRLPRGADLVTAVLAVVKAGGAYLPLDPGFPADRLDFMVRDSGVRLVLDTEGHHRVDSAPLPPVSSARDLVYLIYTSGSTGRPKGVQVEHRSLVNRLRWDHRTFGLGPGDVVPQHTSLSFDISAWELFAPLTAGATLVPAPGEPAALAELLPRVTVLAGVPSLFEVLLDTTPSLADCPDLRYLFSGGETLTAPLARRLLDAVPRAQLHNFYGPSEATIDVTSWHCTPDGGVPIGRPIDNVTVRVLDDAGAPAPVGCAGELYVGGLGLARGYHNRPELTAERFPGRWYRTGDLVRFRRDGALEFVGRTDDQVQLGGIRVEPGEVASVLCAQPEVRAAEVTVAGGARLAAHVLADGASGEDLLDRLRHRLPAHLVPARVTVLPEFPLLPNGKVDRAALREFAARTATDLPGRIAELMGEVLDTAPPDPAAGFFDLGGTSLQAARFVRRVRADLGVRLSLQDFLTAPTSAAIAEQVRP</sequence>
<protein>
    <submittedName>
        <fullName evidence="6">Amino acid adenylation domain-containing protein</fullName>
    </submittedName>
</protein>
<dbReference type="SMART" id="SM00823">
    <property type="entry name" value="PKS_PP"/>
    <property type="match status" value="1"/>
</dbReference>
<dbReference type="Pfam" id="PF00550">
    <property type="entry name" value="PP-binding"/>
    <property type="match status" value="1"/>
</dbReference>
<keyword evidence="7" id="KW-1185">Reference proteome</keyword>
<keyword evidence="1" id="KW-0596">Phosphopantetheine</keyword>
<dbReference type="InterPro" id="IPR009075">
    <property type="entry name" value="AcylCo_DH/oxidase_C"/>
</dbReference>
<evidence type="ECO:0000259" key="5">
    <source>
        <dbReference type="PROSITE" id="PS50075"/>
    </source>
</evidence>
<feature type="region of interest" description="Disordered" evidence="4">
    <location>
        <begin position="193"/>
        <end position="224"/>
    </location>
</feature>
<proteinExistence type="predicted"/>
<evidence type="ECO:0000256" key="3">
    <source>
        <dbReference type="ARBA" id="ARBA00022630"/>
    </source>
</evidence>
<dbReference type="InterPro" id="IPR009081">
    <property type="entry name" value="PP-bd_ACP"/>
</dbReference>
<dbReference type="InterPro" id="IPR000873">
    <property type="entry name" value="AMP-dep_synth/lig_dom"/>
</dbReference>
<dbReference type="Pfam" id="PF00501">
    <property type="entry name" value="AMP-binding"/>
    <property type="match status" value="1"/>
</dbReference>
<dbReference type="Pfam" id="PF00441">
    <property type="entry name" value="Acyl-CoA_dh_1"/>
    <property type="match status" value="1"/>
</dbReference>
<dbReference type="CDD" id="cd05930">
    <property type="entry name" value="A_NRPS"/>
    <property type="match status" value="1"/>
</dbReference>
<accession>A0ABS5A4S7</accession>
<dbReference type="PANTHER" id="PTHR45527:SF1">
    <property type="entry name" value="FATTY ACID SYNTHASE"/>
    <property type="match status" value="1"/>
</dbReference>
<dbReference type="Gene3D" id="1.20.140.10">
    <property type="entry name" value="Butyryl-CoA Dehydrogenase, subunit A, domain 3"/>
    <property type="match status" value="1"/>
</dbReference>
<dbReference type="PANTHER" id="PTHR45527">
    <property type="entry name" value="NONRIBOSOMAL PEPTIDE SYNTHETASE"/>
    <property type="match status" value="1"/>
</dbReference>
<dbReference type="SUPFAM" id="SSF47336">
    <property type="entry name" value="ACP-like"/>
    <property type="match status" value="1"/>
</dbReference>
<dbReference type="SUPFAM" id="SSF56801">
    <property type="entry name" value="Acetyl-CoA synthetase-like"/>
    <property type="match status" value="1"/>
</dbReference>
<dbReference type="InterPro" id="IPR045851">
    <property type="entry name" value="AMP-bd_C_sf"/>
</dbReference>
<evidence type="ECO:0000256" key="2">
    <source>
        <dbReference type="ARBA" id="ARBA00022553"/>
    </source>
</evidence>
<keyword evidence="3" id="KW-0285">Flavoprotein</keyword>
<keyword evidence="2" id="KW-0597">Phosphoprotein</keyword>
<dbReference type="InterPro" id="IPR036736">
    <property type="entry name" value="ACP-like_sf"/>
</dbReference>
<dbReference type="NCBIfam" id="TIGR01733">
    <property type="entry name" value="AA-adenyl-dom"/>
    <property type="match status" value="1"/>
</dbReference>
<dbReference type="Gene3D" id="3.30.300.30">
    <property type="match status" value="1"/>
</dbReference>
<dbReference type="Gene3D" id="1.10.1200.10">
    <property type="entry name" value="ACP-like"/>
    <property type="match status" value="1"/>
</dbReference>
<evidence type="ECO:0000256" key="4">
    <source>
        <dbReference type="SAM" id="MobiDB-lite"/>
    </source>
</evidence>
<dbReference type="Proteomes" id="UP001519363">
    <property type="component" value="Unassembled WGS sequence"/>
</dbReference>
<gene>
    <name evidence="6" type="ORF">JOF53_000456</name>
</gene>
<evidence type="ECO:0000313" key="6">
    <source>
        <dbReference type="EMBL" id="MBP2471584.1"/>
    </source>
</evidence>
<dbReference type="InterPro" id="IPR036250">
    <property type="entry name" value="AcylCo_DH-like_C"/>
</dbReference>
<dbReference type="RefSeq" id="WP_086782758.1">
    <property type="nucleotide sequence ID" value="NZ_JAGIOO010000001.1"/>
</dbReference>
<evidence type="ECO:0000313" key="7">
    <source>
        <dbReference type="Proteomes" id="UP001519363"/>
    </source>
</evidence>
<dbReference type="Gene3D" id="3.40.50.12780">
    <property type="entry name" value="N-terminal domain of ligase-like"/>
    <property type="match status" value="1"/>
</dbReference>
<dbReference type="InterPro" id="IPR010071">
    <property type="entry name" value="AA_adenyl_dom"/>
</dbReference>
<feature type="domain" description="Carrier" evidence="5">
    <location>
        <begin position="679"/>
        <end position="752"/>
    </location>
</feature>
<reference evidence="6 7" key="1">
    <citation type="submission" date="2021-03" db="EMBL/GenBank/DDBJ databases">
        <title>Sequencing the genomes of 1000 actinobacteria strains.</title>
        <authorList>
            <person name="Klenk H.-P."/>
        </authorList>
    </citation>
    <scope>NUCLEOTIDE SEQUENCE [LARGE SCALE GENOMIC DNA]</scope>
    <source>
        <strain evidence="6 7">DSM 44580</strain>
    </source>
</reference>
<dbReference type="EMBL" id="JAGIOO010000001">
    <property type="protein sequence ID" value="MBP2471584.1"/>
    <property type="molecule type" value="Genomic_DNA"/>
</dbReference>
<dbReference type="PROSITE" id="PS00455">
    <property type="entry name" value="AMP_BINDING"/>
    <property type="match status" value="1"/>
</dbReference>
<dbReference type="InterPro" id="IPR020806">
    <property type="entry name" value="PKS_PP-bd"/>
</dbReference>
<comment type="caution">
    <text evidence="6">The sequence shown here is derived from an EMBL/GenBank/DDBJ whole genome shotgun (WGS) entry which is preliminary data.</text>
</comment>
<dbReference type="PROSITE" id="PS50075">
    <property type="entry name" value="CARRIER"/>
    <property type="match status" value="1"/>
</dbReference>
<dbReference type="InterPro" id="IPR020845">
    <property type="entry name" value="AMP-binding_CS"/>
</dbReference>
<feature type="compositionally biased region" description="Basic and acidic residues" evidence="4">
    <location>
        <begin position="202"/>
        <end position="217"/>
    </location>
</feature>
<evidence type="ECO:0000256" key="1">
    <source>
        <dbReference type="ARBA" id="ARBA00022450"/>
    </source>
</evidence>